<protein>
    <recommendedName>
        <fullName evidence="8">GATA-type domain-containing protein</fullName>
    </recommendedName>
</protein>
<accession>A0A0D9XMB9</accession>
<evidence type="ECO:0000313" key="10">
    <source>
        <dbReference type="Proteomes" id="UP000032180"/>
    </source>
</evidence>
<dbReference type="GO" id="GO:0030154">
    <property type="term" value="P:cell differentiation"/>
    <property type="evidence" value="ECO:0007669"/>
    <property type="project" value="TreeGrafter"/>
</dbReference>
<dbReference type="STRING" id="77586.A0A0D9XMB9"/>
<evidence type="ECO:0000256" key="1">
    <source>
        <dbReference type="ARBA" id="ARBA00005694"/>
    </source>
</evidence>
<keyword evidence="2" id="KW-0479">Metal-binding</keyword>
<evidence type="ECO:0000256" key="7">
    <source>
        <dbReference type="SAM" id="MobiDB-lite"/>
    </source>
</evidence>
<keyword evidence="5" id="KW-0010">Activator</keyword>
<keyword evidence="4" id="KW-0862">Zinc</keyword>
<dbReference type="GO" id="GO:0005634">
    <property type="term" value="C:nucleus"/>
    <property type="evidence" value="ECO:0007669"/>
    <property type="project" value="TreeGrafter"/>
</dbReference>
<dbReference type="InterPro" id="IPR051140">
    <property type="entry name" value="GATA_TF"/>
</dbReference>
<proteinExistence type="inferred from homology"/>
<dbReference type="AlphaFoldDB" id="A0A0D9XMB9"/>
<dbReference type="SUPFAM" id="SSF57716">
    <property type="entry name" value="Glucocorticoid receptor-like (DNA-binding domain)"/>
    <property type="match status" value="1"/>
</dbReference>
<dbReference type="GO" id="GO:0006355">
    <property type="term" value="P:regulation of DNA-templated transcription"/>
    <property type="evidence" value="ECO:0007669"/>
    <property type="project" value="InterPro"/>
</dbReference>
<organism evidence="9 10">
    <name type="scientific">Leersia perrieri</name>
    <dbReference type="NCBI Taxonomy" id="77586"/>
    <lineage>
        <taxon>Eukaryota</taxon>
        <taxon>Viridiplantae</taxon>
        <taxon>Streptophyta</taxon>
        <taxon>Embryophyta</taxon>
        <taxon>Tracheophyta</taxon>
        <taxon>Spermatophyta</taxon>
        <taxon>Magnoliopsida</taxon>
        <taxon>Liliopsida</taxon>
        <taxon>Poales</taxon>
        <taxon>Poaceae</taxon>
        <taxon>BOP clade</taxon>
        <taxon>Oryzoideae</taxon>
        <taxon>Oryzeae</taxon>
        <taxon>Oryzinae</taxon>
        <taxon>Leersia</taxon>
    </lineage>
</organism>
<keyword evidence="10" id="KW-1185">Reference proteome</keyword>
<feature type="region of interest" description="Disordered" evidence="7">
    <location>
        <begin position="102"/>
        <end position="134"/>
    </location>
</feature>
<dbReference type="eggNOG" id="KOG1601">
    <property type="taxonomic scope" value="Eukaryota"/>
</dbReference>
<evidence type="ECO:0000259" key="8">
    <source>
        <dbReference type="PROSITE" id="PS50114"/>
    </source>
</evidence>
<dbReference type="FunFam" id="3.30.50.10:FF:000018">
    <property type="entry name" value="GATA transcription factor"/>
    <property type="match status" value="1"/>
</dbReference>
<reference evidence="9" key="3">
    <citation type="submission" date="2015-04" db="UniProtKB">
        <authorList>
            <consortium name="EnsemblPlants"/>
        </authorList>
    </citation>
    <scope>IDENTIFICATION</scope>
</reference>
<feature type="region of interest" description="Disordered" evidence="7">
    <location>
        <begin position="230"/>
        <end position="277"/>
    </location>
</feature>
<dbReference type="PROSITE" id="PS50114">
    <property type="entry name" value="GATA_ZN_FINGER_2"/>
    <property type="match status" value="1"/>
</dbReference>
<comment type="similarity">
    <text evidence="1">Belongs to the type IV zinc-finger family. Class A subfamily.</text>
</comment>
<sequence>MASEWEMAMGGGVDLGMGMSTYHHHHNASSAAAIAAAPTMMSHHHHHHGAVGGGYSASAAAAHHHHYYGMPPPAMGDAMRVDELLDLSNTPGAHDFFPASAAAAGDNNNGHHHHHHHVSAMGGEPSGTTSSDHQTSMLSFADDFYIPTEEAAELEWLSKFVDDSYSDMPNYHSSAHAAMAAAAAAANNAGGSSAGGQDSCLTAAAPGRGARSKRSRATAAAAAAWHSLVPRPASNSSPSSSSCSSSDFPSSNKDAAAAARPRGSGKKSPGPAAAAAEVGMEGGVRRCTHCASEKTPQWRTGPLGPKTLCNACGVRFKSGRLMPEYRPAASPTFVLTQHSNSHRKVMELRRQKELIVIRGSHRDAASAAHAAAAGGRPELMFRDYGVC</sequence>
<evidence type="ECO:0000256" key="6">
    <source>
        <dbReference type="PROSITE-ProRule" id="PRU00094"/>
    </source>
</evidence>
<evidence type="ECO:0000256" key="2">
    <source>
        <dbReference type="ARBA" id="ARBA00022723"/>
    </source>
</evidence>
<evidence type="ECO:0000256" key="3">
    <source>
        <dbReference type="ARBA" id="ARBA00022771"/>
    </source>
</evidence>
<evidence type="ECO:0000256" key="5">
    <source>
        <dbReference type="ARBA" id="ARBA00023159"/>
    </source>
</evidence>
<dbReference type="SMART" id="SM00401">
    <property type="entry name" value="ZnF_GATA"/>
    <property type="match status" value="1"/>
</dbReference>
<dbReference type="EnsemblPlants" id="LPERR10G14090.1">
    <property type="protein sequence ID" value="LPERR10G14090.1"/>
    <property type="gene ID" value="LPERR10G14090"/>
</dbReference>
<reference evidence="10" key="2">
    <citation type="submission" date="2013-12" db="EMBL/GenBank/DDBJ databases">
        <authorList>
            <person name="Yu Y."/>
            <person name="Lee S."/>
            <person name="de Baynast K."/>
            <person name="Wissotski M."/>
            <person name="Liu L."/>
            <person name="Talag J."/>
            <person name="Goicoechea J."/>
            <person name="Angelova A."/>
            <person name="Jetty R."/>
            <person name="Kudrna D."/>
            <person name="Golser W."/>
            <person name="Rivera L."/>
            <person name="Zhang J."/>
            <person name="Wing R."/>
        </authorList>
    </citation>
    <scope>NUCLEOTIDE SEQUENCE</scope>
</reference>
<dbReference type="PANTHER" id="PTHR45658">
    <property type="entry name" value="GATA TRANSCRIPTION FACTOR"/>
    <property type="match status" value="1"/>
</dbReference>
<keyword evidence="3 6" id="KW-0863">Zinc-finger</keyword>
<dbReference type="Gene3D" id="3.30.50.10">
    <property type="entry name" value="Erythroid Transcription Factor GATA-1, subunit A"/>
    <property type="match status" value="1"/>
</dbReference>
<reference evidence="9 10" key="1">
    <citation type="submission" date="2012-08" db="EMBL/GenBank/DDBJ databases">
        <title>Oryza genome evolution.</title>
        <authorList>
            <person name="Wing R.A."/>
        </authorList>
    </citation>
    <scope>NUCLEOTIDE SEQUENCE</scope>
</reference>
<dbReference type="GO" id="GO:0043565">
    <property type="term" value="F:sequence-specific DNA binding"/>
    <property type="evidence" value="ECO:0007669"/>
    <property type="project" value="InterPro"/>
</dbReference>
<dbReference type="InterPro" id="IPR013088">
    <property type="entry name" value="Znf_NHR/GATA"/>
</dbReference>
<feature type="domain" description="GATA-type" evidence="8">
    <location>
        <begin position="285"/>
        <end position="317"/>
    </location>
</feature>
<name>A0A0D9XMB9_9ORYZ</name>
<dbReference type="Proteomes" id="UP000032180">
    <property type="component" value="Chromosome 10"/>
</dbReference>
<dbReference type="CDD" id="cd00202">
    <property type="entry name" value="ZnF_GATA"/>
    <property type="match status" value="1"/>
</dbReference>
<evidence type="ECO:0000256" key="4">
    <source>
        <dbReference type="ARBA" id="ARBA00022833"/>
    </source>
</evidence>
<dbReference type="GO" id="GO:0008270">
    <property type="term" value="F:zinc ion binding"/>
    <property type="evidence" value="ECO:0007669"/>
    <property type="project" value="UniProtKB-KW"/>
</dbReference>
<dbReference type="InterPro" id="IPR000679">
    <property type="entry name" value="Znf_GATA"/>
</dbReference>
<feature type="compositionally biased region" description="Low complexity" evidence="7">
    <location>
        <begin position="230"/>
        <end position="251"/>
    </location>
</feature>
<feature type="compositionally biased region" description="Low complexity" evidence="7">
    <location>
        <begin position="266"/>
        <end position="277"/>
    </location>
</feature>
<dbReference type="Gramene" id="LPERR10G14090.1">
    <property type="protein sequence ID" value="LPERR10G14090.1"/>
    <property type="gene ID" value="LPERR10G14090"/>
</dbReference>
<dbReference type="Pfam" id="PF00320">
    <property type="entry name" value="GATA"/>
    <property type="match status" value="1"/>
</dbReference>
<dbReference type="HOGENOM" id="CLU_045755_5_0_1"/>
<dbReference type="PANTHER" id="PTHR45658:SF46">
    <property type="entry name" value="GATA TRANSCRIPTION FACTOR 4"/>
    <property type="match status" value="1"/>
</dbReference>
<dbReference type="PROSITE" id="PS00344">
    <property type="entry name" value="GATA_ZN_FINGER_1"/>
    <property type="match status" value="1"/>
</dbReference>
<evidence type="ECO:0000313" key="9">
    <source>
        <dbReference type="EnsemblPlants" id="LPERR10G14090.1"/>
    </source>
</evidence>